<evidence type="ECO:0000313" key="4">
    <source>
        <dbReference type="Proteomes" id="UP000760860"/>
    </source>
</evidence>
<comment type="caution">
    <text evidence="3">The sequence shown here is derived from an EMBL/GenBank/DDBJ whole genome shotgun (WGS) entry which is preliminary data.</text>
</comment>
<dbReference type="EMBL" id="RCMV01000451">
    <property type="protein sequence ID" value="KAG3216967.1"/>
    <property type="molecule type" value="Genomic_DNA"/>
</dbReference>
<gene>
    <name evidence="2" type="ORF">PC117_g16629</name>
    <name evidence="3" type="ORF">PC129_g12184</name>
</gene>
<dbReference type="AlphaFoldDB" id="A0A8T1HYD8"/>
<organism evidence="3 4">
    <name type="scientific">Phytophthora cactorum</name>
    <dbReference type="NCBI Taxonomy" id="29920"/>
    <lineage>
        <taxon>Eukaryota</taxon>
        <taxon>Sar</taxon>
        <taxon>Stramenopiles</taxon>
        <taxon>Oomycota</taxon>
        <taxon>Peronosporomycetes</taxon>
        <taxon>Peronosporales</taxon>
        <taxon>Peronosporaceae</taxon>
        <taxon>Phytophthora</taxon>
    </lineage>
</organism>
<reference evidence="3" key="1">
    <citation type="submission" date="2018-05" db="EMBL/GenBank/DDBJ databases">
        <title>Effector identification in a new, highly contiguous assembly of the strawberry crown rot pathogen Phytophthora cactorum.</title>
        <authorList>
            <person name="Armitage A.D."/>
            <person name="Nellist C.F."/>
            <person name="Bates H."/>
            <person name="Vickerstaff R.J."/>
            <person name="Harrison R.J."/>
        </authorList>
    </citation>
    <scope>NUCLEOTIDE SEQUENCE</scope>
    <source>
        <strain evidence="2">4040</strain>
        <strain evidence="3">P421</strain>
    </source>
</reference>
<feature type="region of interest" description="Disordered" evidence="1">
    <location>
        <begin position="27"/>
        <end position="68"/>
    </location>
</feature>
<proteinExistence type="predicted"/>
<evidence type="ECO:0000313" key="2">
    <source>
        <dbReference type="EMBL" id="KAG2920046.1"/>
    </source>
</evidence>
<evidence type="ECO:0000313" key="3">
    <source>
        <dbReference type="EMBL" id="KAG3216967.1"/>
    </source>
</evidence>
<sequence>MPFHLVHGWDECQPCWDLSCRVFLNGPRTSRDESSSEITATLKPATRAYKSKPRGREQPSKPALEGSV</sequence>
<dbReference type="EMBL" id="RCMK01000596">
    <property type="protein sequence ID" value="KAG2920046.1"/>
    <property type="molecule type" value="Genomic_DNA"/>
</dbReference>
<accession>A0A8T1HYD8</accession>
<dbReference type="Proteomes" id="UP000760860">
    <property type="component" value="Unassembled WGS sequence"/>
</dbReference>
<protein>
    <submittedName>
        <fullName evidence="3">Uncharacterized protein</fullName>
    </submittedName>
</protein>
<name>A0A8T1HYD8_9STRA</name>
<evidence type="ECO:0000256" key="1">
    <source>
        <dbReference type="SAM" id="MobiDB-lite"/>
    </source>
</evidence>
<dbReference type="Proteomes" id="UP000736787">
    <property type="component" value="Unassembled WGS sequence"/>
</dbReference>